<reference evidence="1 2" key="1">
    <citation type="submission" date="2014-11" db="EMBL/GenBank/DDBJ databases">
        <authorList>
            <person name="Zhu J."/>
            <person name="Qi W."/>
            <person name="Song R."/>
        </authorList>
    </citation>
    <scope>NUCLEOTIDE SEQUENCE [LARGE SCALE GENOMIC DNA]</scope>
</reference>
<proteinExistence type="predicted"/>
<accession>A0A0G4ECY4</accession>
<evidence type="ECO:0000313" key="2">
    <source>
        <dbReference type="Proteomes" id="UP000041254"/>
    </source>
</evidence>
<keyword evidence="2" id="KW-1185">Reference proteome</keyword>
<dbReference type="Proteomes" id="UP000041254">
    <property type="component" value="Unassembled WGS sequence"/>
</dbReference>
<name>A0A0G4ECY4_VITBC</name>
<dbReference type="VEuPathDB" id="CryptoDB:Vbra_4777"/>
<gene>
    <name evidence="1" type="ORF">Vbra_4777</name>
</gene>
<dbReference type="AlphaFoldDB" id="A0A0G4ECY4"/>
<dbReference type="InParanoid" id="A0A0G4ECY4"/>
<organism evidence="1 2">
    <name type="scientific">Vitrella brassicaformis (strain CCMP3155)</name>
    <dbReference type="NCBI Taxonomy" id="1169540"/>
    <lineage>
        <taxon>Eukaryota</taxon>
        <taxon>Sar</taxon>
        <taxon>Alveolata</taxon>
        <taxon>Colpodellida</taxon>
        <taxon>Vitrellaceae</taxon>
        <taxon>Vitrella</taxon>
    </lineage>
</organism>
<evidence type="ECO:0000313" key="1">
    <source>
        <dbReference type="EMBL" id="CEL93197.1"/>
    </source>
</evidence>
<protein>
    <submittedName>
        <fullName evidence="1">Uncharacterized protein</fullName>
    </submittedName>
</protein>
<dbReference type="EMBL" id="CDMY01000144">
    <property type="protein sequence ID" value="CEL93197.1"/>
    <property type="molecule type" value="Genomic_DNA"/>
</dbReference>
<sequence length="122" mass="13562">MSVGQFFRLPVPSDGRDALSSGRLISCSTLRDPAVYEQQQLQQKAAHSNDSVSFEVHPNFINECDVGYRLLITMHIGDKSAVFSFKVHYGFSAGHRRPTRPQSPPTFYIGVSQFALSSPRTS</sequence>